<evidence type="ECO:0000256" key="10">
    <source>
        <dbReference type="ARBA" id="ARBA00044754"/>
    </source>
</evidence>
<organism evidence="14 15">
    <name type="scientific">Halteria grandinella</name>
    <dbReference type="NCBI Taxonomy" id="5974"/>
    <lineage>
        <taxon>Eukaryota</taxon>
        <taxon>Sar</taxon>
        <taxon>Alveolata</taxon>
        <taxon>Ciliophora</taxon>
        <taxon>Intramacronucleata</taxon>
        <taxon>Spirotrichea</taxon>
        <taxon>Stichotrichia</taxon>
        <taxon>Sporadotrichida</taxon>
        <taxon>Halteriidae</taxon>
        <taxon>Halteria</taxon>
    </lineage>
</organism>
<keyword evidence="15" id="KW-1185">Reference proteome</keyword>
<evidence type="ECO:0000256" key="4">
    <source>
        <dbReference type="ARBA" id="ARBA00022490"/>
    </source>
</evidence>
<dbReference type="InterPro" id="IPR033585">
    <property type="entry name" value="DRC12-like"/>
</dbReference>
<keyword evidence="8" id="KW-0206">Cytoskeleton</keyword>
<evidence type="ECO:0000256" key="7">
    <source>
        <dbReference type="ARBA" id="ARBA00023069"/>
    </source>
</evidence>
<dbReference type="PANTHER" id="PTHR28656">
    <property type="entry name" value="COILED-COIL DOMAIN-CONTAINING PROTEIN 153"/>
    <property type="match status" value="1"/>
</dbReference>
<keyword evidence="4" id="KW-0963">Cytoplasm</keyword>
<keyword evidence="6 12" id="KW-0175">Coiled coil</keyword>
<dbReference type="AlphaFoldDB" id="A0A8J8P1K4"/>
<evidence type="ECO:0000256" key="5">
    <source>
        <dbReference type="ARBA" id="ARBA00022846"/>
    </source>
</evidence>
<protein>
    <recommendedName>
        <fullName evidence="11">Dynein regulatory complex protein 12</fullName>
    </recommendedName>
</protein>
<accession>A0A8J8P1K4</accession>
<feature type="coiled-coil region" evidence="12">
    <location>
        <begin position="117"/>
        <end position="191"/>
    </location>
</feature>
<dbReference type="EMBL" id="RRYP01001202">
    <property type="protein sequence ID" value="TNV86257.1"/>
    <property type="molecule type" value="Genomic_DNA"/>
</dbReference>
<comment type="caution">
    <text evidence="14">The sequence shown here is derived from an EMBL/GenBank/DDBJ whole genome shotgun (WGS) entry which is preliminary data.</text>
</comment>
<keyword evidence="7" id="KW-0969">Cilium</keyword>
<keyword evidence="9" id="KW-0966">Cell projection</keyword>
<evidence type="ECO:0000313" key="14">
    <source>
        <dbReference type="EMBL" id="TNV86257.1"/>
    </source>
</evidence>
<dbReference type="OrthoDB" id="10264405at2759"/>
<evidence type="ECO:0000256" key="6">
    <source>
        <dbReference type="ARBA" id="ARBA00023054"/>
    </source>
</evidence>
<evidence type="ECO:0000256" key="2">
    <source>
        <dbReference type="ARBA" id="ARBA00004611"/>
    </source>
</evidence>
<evidence type="ECO:0000256" key="12">
    <source>
        <dbReference type="SAM" id="Coils"/>
    </source>
</evidence>
<evidence type="ECO:0000256" key="11">
    <source>
        <dbReference type="ARBA" id="ARBA00044800"/>
    </source>
</evidence>
<comment type="function">
    <text evidence="1">Component of the nexin-dynein regulatory complex (N-DRC), a key regulator of ciliary/flagellar motility which maintains the alignment and integrity of the distal axoneme and regulates microtubule sliding in motile axonemes.</text>
</comment>
<dbReference type="PANTHER" id="PTHR28656:SF1">
    <property type="entry name" value="COILED-COIL DOMAIN-CONTAINING PROTEIN 153"/>
    <property type="match status" value="1"/>
</dbReference>
<name>A0A8J8P1K4_HALGN</name>
<dbReference type="Proteomes" id="UP000785679">
    <property type="component" value="Unassembled WGS sequence"/>
</dbReference>
<comment type="subunit">
    <text evidence="3">Component of the nexin-dynein regulatory complex (N-DRC).</text>
</comment>
<evidence type="ECO:0000313" key="15">
    <source>
        <dbReference type="Proteomes" id="UP000785679"/>
    </source>
</evidence>
<feature type="region of interest" description="Disordered" evidence="13">
    <location>
        <begin position="1"/>
        <end position="39"/>
    </location>
</feature>
<sequence>MYLRFEQYKNKMGGKKKGKGAKKGKKKGNDTDPDPQEKNFILQAEIESLTQKLIMEQEMADRSKAAENEKRHREVQLDRLLEEEQNRQRDIVSDMTRQYKSRFEELTDKDKLLNREIDANNVVIENLQDEYAKLEQSKQEIEKVKLEEIQKLKKQIDDMSQEFATMLKSTLEKMQQRISEANKQWEEENDATMLQHFEKTSLRSS</sequence>
<reference evidence="14" key="1">
    <citation type="submission" date="2019-06" db="EMBL/GenBank/DDBJ databases">
        <authorList>
            <person name="Zheng W."/>
        </authorList>
    </citation>
    <scope>NUCLEOTIDE SEQUENCE</scope>
    <source>
        <strain evidence="14">QDHG01</strain>
    </source>
</reference>
<evidence type="ECO:0000256" key="1">
    <source>
        <dbReference type="ARBA" id="ARBA00003029"/>
    </source>
</evidence>
<feature type="region of interest" description="Disordered" evidence="13">
    <location>
        <begin position="60"/>
        <end position="81"/>
    </location>
</feature>
<comment type="subcellular location">
    <subcellularLocation>
        <location evidence="2">Cytoplasm</location>
        <location evidence="2">Cytoskeleton</location>
        <location evidence="2">Flagellum axoneme</location>
    </subcellularLocation>
</comment>
<evidence type="ECO:0000256" key="8">
    <source>
        <dbReference type="ARBA" id="ARBA00023212"/>
    </source>
</evidence>
<comment type="similarity">
    <text evidence="10">Belongs to the DRC12 family.</text>
</comment>
<evidence type="ECO:0000256" key="9">
    <source>
        <dbReference type="ARBA" id="ARBA00023273"/>
    </source>
</evidence>
<keyword evidence="5" id="KW-0282">Flagellum</keyword>
<proteinExistence type="inferred from homology"/>
<evidence type="ECO:0000256" key="13">
    <source>
        <dbReference type="SAM" id="MobiDB-lite"/>
    </source>
</evidence>
<gene>
    <name evidence="14" type="ORF">FGO68_gene8614</name>
</gene>
<feature type="compositionally biased region" description="Basic residues" evidence="13">
    <location>
        <begin position="12"/>
        <end position="26"/>
    </location>
</feature>
<evidence type="ECO:0000256" key="3">
    <source>
        <dbReference type="ARBA" id="ARBA00011248"/>
    </source>
</evidence>